<proteinExistence type="predicted"/>
<protein>
    <submittedName>
        <fullName evidence="2">Uncharacterized protein</fullName>
    </submittedName>
</protein>
<accession>A0A0A9GWY4</accession>
<keyword evidence="1" id="KW-1133">Transmembrane helix</keyword>
<evidence type="ECO:0000313" key="2">
    <source>
        <dbReference type="EMBL" id="JAE28059.1"/>
    </source>
</evidence>
<name>A0A0A9GWY4_ARUDO</name>
<sequence length="44" mass="5390">MVNISYLIVLIIFLLFQLWLPSFDNWHHLLVSTDCLNFRRTYMC</sequence>
<keyword evidence="1" id="KW-0812">Transmembrane</keyword>
<feature type="transmembrane region" description="Helical" evidence="1">
    <location>
        <begin position="6"/>
        <end position="23"/>
    </location>
</feature>
<evidence type="ECO:0000256" key="1">
    <source>
        <dbReference type="SAM" id="Phobius"/>
    </source>
</evidence>
<reference evidence="2" key="2">
    <citation type="journal article" date="2015" name="Data Brief">
        <title>Shoot transcriptome of the giant reed, Arundo donax.</title>
        <authorList>
            <person name="Barrero R.A."/>
            <person name="Guerrero F.D."/>
            <person name="Moolhuijzen P."/>
            <person name="Goolsby J.A."/>
            <person name="Tidwell J."/>
            <person name="Bellgard S.E."/>
            <person name="Bellgard M.I."/>
        </authorList>
    </citation>
    <scope>NUCLEOTIDE SEQUENCE</scope>
    <source>
        <tissue evidence="2">Shoot tissue taken approximately 20 cm above the soil surface</tissue>
    </source>
</reference>
<dbReference type="EMBL" id="GBRH01169837">
    <property type="protein sequence ID" value="JAE28059.1"/>
    <property type="molecule type" value="Transcribed_RNA"/>
</dbReference>
<organism evidence="2">
    <name type="scientific">Arundo donax</name>
    <name type="common">Giant reed</name>
    <name type="synonym">Donax arundinaceus</name>
    <dbReference type="NCBI Taxonomy" id="35708"/>
    <lineage>
        <taxon>Eukaryota</taxon>
        <taxon>Viridiplantae</taxon>
        <taxon>Streptophyta</taxon>
        <taxon>Embryophyta</taxon>
        <taxon>Tracheophyta</taxon>
        <taxon>Spermatophyta</taxon>
        <taxon>Magnoliopsida</taxon>
        <taxon>Liliopsida</taxon>
        <taxon>Poales</taxon>
        <taxon>Poaceae</taxon>
        <taxon>PACMAD clade</taxon>
        <taxon>Arundinoideae</taxon>
        <taxon>Arundineae</taxon>
        <taxon>Arundo</taxon>
    </lineage>
</organism>
<dbReference type="AlphaFoldDB" id="A0A0A9GWY4"/>
<reference evidence="2" key="1">
    <citation type="submission" date="2014-09" db="EMBL/GenBank/DDBJ databases">
        <authorList>
            <person name="Magalhaes I.L.F."/>
            <person name="Oliveira U."/>
            <person name="Santos F.R."/>
            <person name="Vidigal T.H.D.A."/>
            <person name="Brescovit A.D."/>
            <person name="Santos A.J."/>
        </authorList>
    </citation>
    <scope>NUCLEOTIDE SEQUENCE</scope>
    <source>
        <tissue evidence="2">Shoot tissue taken approximately 20 cm above the soil surface</tissue>
    </source>
</reference>
<keyword evidence="1" id="KW-0472">Membrane</keyword>